<dbReference type="AlphaFoldDB" id="A0A6L5WJV3"/>
<dbReference type="Gene3D" id="3.40.50.300">
    <property type="entry name" value="P-loop containing nucleotide triphosphate hydrolases"/>
    <property type="match status" value="4"/>
</dbReference>
<dbReference type="Proteomes" id="UP000476338">
    <property type="component" value="Unassembled WGS sequence"/>
</dbReference>
<keyword evidence="1 9" id="KW-0547">Nucleotide-binding</keyword>
<protein>
    <recommendedName>
        <fullName evidence="7">DNA 3'-5' helicase</fullName>
        <ecNumber evidence="7">5.6.2.4</ecNumber>
    </recommendedName>
</protein>
<reference evidence="11 12" key="1">
    <citation type="submission" date="2019-09" db="EMBL/GenBank/DDBJ databases">
        <authorList>
            <person name="Silva M."/>
            <person name="Pereira G."/>
            <person name="Lopes-Da-Costa L."/>
            <person name="Silva E."/>
        </authorList>
    </citation>
    <scope>NUCLEOTIDE SEQUENCE [LARGE SCALE GENOMIC DNA]</scope>
    <source>
        <strain evidence="11 12">FMV-PI01</strain>
    </source>
</reference>
<evidence type="ECO:0000256" key="1">
    <source>
        <dbReference type="ARBA" id="ARBA00022741"/>
    </source>
</evidence>
<dbReference type="InterPro" id="IPR014016">
    <property type="entry name" value="UvrD-like_ATP-bd"/>
</dbReference>
<reference evidence="11 12" key="2">
    <citation type="submission" date="2020-03" db="EMBL/GenBank/DDBJ databases">
        <title>Campylobacter portucalensis sp. nov., a new species of Campylobacter isolated from the reproductive tract of bulls.</title>
        <authorList>
            <person name="Silva M.F."/>
            <person name="Pereira G."/>
            <person name="Carneiro C."/>
            <person name="Hemphill A."/>
            <person name="Mateus L."/>
            <person name="Lopes-Da-Costa L."/>
            <person name="Silva E."/>
        </authorList>
    </citation>
    <scope>NUCLEOTIDE SEQUENCE [LARGE SCALE GENOMIC DNA]</scope>
    <source>
        <strain evidence="11 12">FMV-PI01</strain>
    </source>
</reference>
<name>A0A6L5WJV3_9BACT</name>
<dbReference type="Pfam" id="PF00580">
    <property type="entry name" value="UvrD-helicase"/>
    <property type="match status" value="1"/>
</dbReference>
<dbReference type="SUPFAM" id="SSF52540">
    <property type="entry name" value="P-loop containing nucleoside triphosphate hydrolases"/>
    <property type="match status" value="1"/>
</dbReference>
<comment type="catalytic activity">
    <reaction evidence="8">
        <text>ATP + H2O = ADP + phosphate + H(+)</text>
        <dbReference type="Rhea" id="RHEA:13065"/>
        <dbReference type="ChEBI" id="CHEBI:15377"/>
        <dbReference type="ChEBI" id="CHEBI:15378"/>
        <dbReference type="ChEBI" id="CHEBI:30616"/>
        <dbReference type="ChEBI" id="CHEBI:43474"/>
        <dbReference type="ChEBI" id="CHEBI:456216"/>
        <dbReference type="EC" id="5.6.2.4"/>
    </reaction>
</comment>
<dbReference type="GO" id="GO:0000725">
    <property type="term" value="P:recombinational repair"/>
    <property type="evidence" value="ECO:0007669"/>
    <property type="project" value="TreeGrafter"/>
</dbReference>
<accession>A0A6L5WJV3</accession>
<evidence type="ECO:0000256" key="5">
    <source>
        <dbReference type="ARBA" id="ARBA00023235"/>
    </source>
</evidence>
<dbReference type="PANTHER" id="PTHR11070">
    <property type="entry name" value="UVRD / RECB / PCRA DNA HELICASE FAMILY MEMBER"/>
    <property type="match status" value="1"/>
</dbReference>
<evidence type="ECO:0000256" key="9">
    <source>
        <dbReference type="PROSITE-ProRule" id="PRU00560"/>
    </source>
</evidence>
<feature type="domain" description="UvrD-like helicase ATP-binding" evidence="10">
    <location>
        <begin position="1"/>
        <end position="418"/>
    </location>
</feature>
<evidence type="ECO:0000259" key="10">
    <source>
        <dbReference type="PROSITE" id="PS51198"/>
    </source>
</evidence>
<dbReference type="GO" id="GO:0016787">
    <property type="term" value="F:hydrolase activity"/>
    <property type="evidence" value="ECO:0007669"/>
    <property type="project" value="UniProtKB-UniRule"/>
</dbReference>
<keyword evidence="12" id="KW-1185">Reference proteome</keyword>
<dbReference type="GO" id="GO:0005829">
    <property type="term" value="C:cytosol"/>
    <property type="evidence" value="ECO:0007669"/>
    <property type="project" value="TreeGrafter"/>
</dbReference>
<dbReference type="NCBIfam" id="NF010487">
    <property type="entry name" value="PRK13909.1-4"/>
    <property type="match status" value="1"/>
</dbReference>
<proteinExistence type="predicted"/>
<dbReference type="Pfam" id="PF13361">
    <property type="entry name" value="UvrD_C"/>
    <property type="match status" value="2"/>
</dbReference>
<evidence type="ECO:0000256" key="8">
    <source>
        <dbReference type="ARBA" id="ARBA00048988"/>
    </source>
</evidence>
<dbReference type="NCBIfam" id="NF010485">
    <property type="entry name" value="PRK13909.1-2"/>
    <property type="match status" value="1"/>
</dbReference>
<dbReference type="InterPro" id="IPR000212">
    <property type="entry name" value="DNA_helicase_UvrD/REP"/>
</dbReference>
<evidence type="ECO:0000256" key="6">
    <source>
        <dbReference type="ARBA" id="ARBA00034617"/>
    </source>
</evidence>
<dbReference type="RefSeq" id="WP_154570401.1">
    <property type="nucleotide sequence ID" value="NZ_VWSJ01000007.1"/>
</dbReference>
<dbReference type="GO" id="GO:0005524">
    <property type="term" value="F:ATP binding"/>
    <property type="evidence" value="ECO:0007669"/>
    <property type="project" value="UniProtKB-UniRule"/>
</dbReference>
<dbReference type="PROSITE" id="PS51198">
    <property type="entry name" value="UVRD_HELICASE_ATP_BIND"/>
    <property type="match status" value="1"/>
</dbReference>
<dbReference type="InterPro" id="IPR027417">
    <property type="entry name" value="P-loop_NTPase"/>
</dbReference>
<dbReference type="PANTHER" id="PTHR11070:SF67">
    <property type="entry name" value="DNA 3'-5' HELICASE"/>
    <property type="match status" value="1"/>
</dbReference>
<sequence length="944" mass="109448">MSDFHSFEALEASAGSGKTFALVCRYLGLVFSGVDPNRILALTFTNKAANEMKDRIIQTFLNCDEKYFKVIASNLNTTEQQIKKKREEIYDIFIRCDIKILTFDAFFSKILRIFATNFGLSSDFEIDEEGVKDIANKEFIKLISKDRELTDTVSTFIVETNSTLENFLNTLDEIANQIGYLDYQKNTPFPDDTNFENAKEQIVKFCDDINDQEVSIQAEKLKEEISKNIFSILEKGFIKYDVLNYKGSKFSKLIKKNEYLNLLYQNFKLHMKKYIEDFEVYKISKFGEILDLYIENKQNINKKLNKISFNDLSSIIFNLLKDKDMINMLYFRLDSKIEHILIDEFQDTSVMQYKILLPLIDEILAGAGQNGVGGLFYVGDIKQSIYRFRGAKKEIFGHLKDKYKQIKISKLDKNYRSAKAIVKFVNSVFRNISNYNYEDQKSYLKFKDLSNQKPIIKNFDFFVPEADDFGYIKSIIVDDLEDKNLVLESAVLEVENLLKNGVKAKNIAILCYKNSNIDALKELLLEADIDANGEGGKNLFETISVKAIIEYAKFCLTEEKIYALNVEHLTSKKPRLLKLNLQKSNSKNVLYLAKNLEIGLEDKNILLLLEVCDRYENLTEFVFNNDKILAINEENSGVNLLTIHKSKGLEFDHVIICDNFQSKKSKTQSFIKEYNVEKDSWDIKFKVKNREFIDENYLELKTRIDNFDKEEDTNKLYVAFTRAVKSLIIVKSSTSNSKFKNKKNEKNENFLLDIGEFEFGNIIADTILEKKEILPNHINLAKIKPQNIAKSNEKVLNLHSLNFGLALHFVLENCVSFEISNLQNSITKAKNIYSKFLSVEDFEDINQRLINLFKNQTFIEITQNSEILKEQPFKISNEFKQIDLLCIKDDVVNIIDYKSGLGFEDKNNEQILSYKNAISCFFPNKIVNAFIFYILEDEILIKEV</sequence>
<evidence type="ECO:0000256" key="4">
    <source>
        <dbReference type="ARBA" id="ARBA00022840"/>
    </source>
</evidence>
<evidence type="ECO:0000256" key="2">
    <source>
        <dbReference type="ARBA" id="ARBA00022801"/>
    </source>
</evidence>
<comment type="catalytic activity">
    <reaction evidence="6">
        <text>Couples ATP hydrolysis with the unwinding of duplex DNA by translocating in the 3'-5' direction.</text>
        <dbReference type="EC" id="5.6.2.4"/>
    </reaction>
</comment>
<evidence type="ECO:0000256" key="3">
    <source>
        <dbReference type="ARBA" id="ARBA00022806"/>
    </source>
</evidence>
<dbReference type="EMBL" id="VWSJ01000007">
    <property type="protein sequence ID" value="MSN96133.1"/>
    <property type="molecule type" value="Genomic_DNA"/>
</dbReference>
<evidence type="ECO:0000313" key="12">
    <source>
        <dbReference type="Proteomes" id="UP000476338"/>
    </source>
</evidence>
<keyword evidence="2 9" id="KW-0378">Hydrolase</keyword>
<gene>
    <name evidence="11" type="ORF">F1B92_02800</name>
</gene>
<keyword evidence="4 9" id="KW-0067">ATP-binding</keyword>
<dbReference type="GO" id="GO:0043138">
    <property type="term" value="F:3'-5' DNA helicase activity"/>
    <property type="evidence" value="ECO:0007669"/>
    <property type="project" value="UniProtKB-EC"/>
</dbReference>
<evidence type="ECO:0000313" key="11">
    <source>
        <dbReference type="EMBL" id="MSN96133.1"/>
    </source>
</evidence>
<dbReference type="EC" id="5.6.2.4" evidence="7"/>
<keyword evidence="5" id="KW-0413">Isomerase</keyword>
<evidence type="ECO:0000256" key="7">
    <source>
        <dbReference type="ARBA" id="ARBA00034808"/>
    </source>
</evidence>
<comment type="caution">
    <text evidence="11">The sequence shown here is derived from an EMBL/GenBank/DDBJ whole genome shotgun (WGS) entry which is preliminary data.</text>
</comment>
<dbReference type="InterPro" id="IPR014017">
    <property type="entry name" value="DNA_helicase_UvrD-like_C"/>
</dbReference>
<organism evidence="11 12">
    <name type="scientific">Campylobacter portucalensis</name>
    <dbReference type="NCBI Taxonomy" id="2608384"/>
    <lineage>
        <taxon>Bacteria</taxon>
        <taxon>Pseudomonadati</taxon>
        <taxon>Campylobacterota</taxon>
        <taxon>Epsilonproteobacteria</taxon>
        <taxon>Campylobacterales</taxon>
        <taxon>Campylobacteraceae</taxon>
        <taxon>Campylobacter</taxon>
    </lineage>
</organism>
<feature type="binding site" evidence="9">
    <location>
        <begin position="12"/>
        <end position="19"/>
    </location>
    <ligand>
        <name>ATP</name>
        <dbReference type="ChEBI" id="CHEBI:30616"/>
    </ligand>
</feature>
<keyword evidence="3 9" id="KW-0347">Helicase</keyword>
<dbReference type="GO" id="GO:0003677">
    <property type="term" value="F:DNA binding"/>
    <property type="evidence" value="ECO:0007669"/>
    <property type="project" value="InterPro"/>
</dbReference>